<dbReference type="InterPro" id="IPR033140">
    <property type="entry name" value="Lipase_GDXG_put_SER_AS"/>
</dbReference>
<dbReference type="EMBL" id="QPKB01000003">
    <property type="protein sequence ID" value="RWR79617.1"/>
    <property type="molecule type" value="Genomic_DNA"/>
</dbReference>
<accession>A0A3S3Q6I2</accession>
<proteinExistence type="predicted"/>
<feature type="domain" description="Alpha/beta hydrolase fold-3" evidence="2">
    <location>
        <begin position="91"/>
        <end position="322"/>
    </location>
</feature>
<dbReference type="PANTHER" id="PTHR23024:SF589">
    <property type="entry name" value="CARBOXYLESTERASE 17-RELATED"/>
    <property type="match status" value="1"/>
</dbReference>
<dbReference type="PROSITE" id="PS01174">
    <property type="entry name" value="LIPASE_GDXG_SER"/>
    <property type="match status" value="1"/>
</dbReference>
<gene>
    <name evidence="3" type="ORF">CKAN_00820100</name>
</gene>
<dbReference type="Gene3D" id="3.40.50.1820">
    <property type="entry name" value="alpha/beta hydrolase"/>
    <property type="match status" value="1"/>
</dbReference>
<dbReference type="STRING" id="337451.A0A3S3Q6I2"/>
<evidence type="ECO:0000313" key="3">
    <source>
        <dbReference type="EMBL" id="RWR79617.1"/>
    </source>
</evidence>
<comment type="caution">
    <text evidence="3">The sequence shown here is derived from an EMBL/GenBank/DDBJ whole genome shotgun (WGS) entry which is preliminary data.</text>
</comment>
<organism evidence="3 4">
    <name type="scientific">Cinnamomum micranthum f. kanehirae</name>
    <dbReference type="NCBI Taxonomy" id="337451"/>
    <lineage>
        <taxon>Eukaryota</taxon>
        <taxon>Viridiplantae</taxon>
        <taxon>Streptophyta</taxon>
        <taxon>Embryophyta</taxon>
        <taxon>Tracheophyta</taxon>
        <taxon>Spermatophyta</taxon>
        <taxon>Magnoliopsida</taxon>
        <taxon>Magnoliidae</taxon>
        <taxon>Laurales</taxon>
        <taxon>Lauraceae</taxon>
        <taxon>Cinnamomum</taxon>
    </lineage>
</organism>
<dbReference type="OrthoDB" id="408631at2759"/>
<dbReference type="GO" id="GO:0016787">
    <property type="term" value="F:hydrolase activity"/>
    <property type="evidence" value="ECO:0007669"/>
    <property type="project" value="InterPro"/>
</dbReference>
<dbReference type="PANTHER" id="PTHR23024">
    <property type="entry name" value="ARYLACETAMIDE DEACETYLASE"/>
    <property type="match status" value="1"/>
</dbReference>
<reference evidence="3 4" key="1">
    <citation type="journal article" date="2019" name="Nat. Plants">
        <title>Stout camphor tree genome fills gaps in understanding of flowering plant genome evolution.</title>
        <authorList>
            <person name="Chaw S.M."/>
            <person name="Liu Y.C."/>
            <person name="Wu Y.W."/>
            <person name="Wang H.Y."/>
            <person name="Lin C.I."/>
            <person name="Wu C.S."/>
            <person name="Ke H.M."/>
            <person name="Chang L.Y."/>
            <person name="Hsu C.Y."/>
            <person name="Yang H.T."/>
            <person name="Sudianto E."/>
            <person name="Hsu M.H."/>
            <person name="Wu K.P."/>
            <person name="Wang L.N."/>
            <person name="Leebens-Mack J.H."/>
            <person name="Tsai I.J."/>
        </authorList>
    </citation>
    <scope>NUCLEOTIDE SEQUENCE [LARGE SCALE GENOMIC DNA]</scope>
    <source>
        <strain evidence="4">cv. Chaw 1501</strain>
        <tissue evidence="3">Young leaves</tissue>
    </source>
</reference>
<feature type="active site" evidence="1">
    <location>
        <position position="180"/>
    </location>
</feature>
<name>A0A3S3Q6I2_9MAGN</name>
<dbReference type="AlphaFoldDB" id="A0A3S3Q6I2"/>
<evidence type="ECO:0000259" key="2">
    <source>
        <dbReference type="Pfam" id="PF07859"/>
    </source>
</evidence>
<keyword evidence="4" id="KW-1185">Reference proteome</keyword>
<dbReference type="InterPro" id="IPR013094">
    <property type="entry name" value="AB_hydrolase_3"/>
</dbReference>
<sequence>MGAIPLSDSRFSLHHVGKDHTQNGDVVEEVEGLIRLYKDGHVERFQIVPHVTCTFAPEADMASRDVTIDGLTGTWMRLYLPKRQAKLLPLVIYFHGGGFCVGSVAWKCYHEFLSTLASRADCMIMSVNYRLAPEDRLPAAYEDGFNAVKWVRQQALSSSDEHSWWRNRCDFSRVFLAGDSAGACLAHNVAVRLGSPGVSESTILKPLCFKGVILIQPFFGGETRMSSEKNAVQPPYSALSLTASDAYWRLALPFGATRDHPWCNPLAKGAPKLEDLRLPPALVCISELDIMKDRNLVFCNAMKKAGKSVQYVVYVGVGHAFQILHNYPQSQLRTHELVSHVKAFINH</sequence>
<protein>
    <submittedName>
        <fullName evidence="3">Putative carboxylesterase 17</fullName>
    </submittedName>
</protein>
<dbReference type="InterPro" id="IPR029058">
    <property type="entry name" value="AB_hydrolase_fold"/>
</dbReference>
<dbReference type="Proteomes" id="UP000283530">
    <property type="component" value="Unassembled WGS sequence"/>
</dbReference>
<evidence type="ECO:0000313" key="4">
    <source>
        <dbReference type="Proteomes" id="UP000283530"/>
    </source>
</evidence>
<dbReference type="InterPro" id="IPR050466">
    <property type="entry name" value="Carboxylest/Gibb_receptor"/>
</dbReference>
<dbReference type="Pfam" id="PF07859">
    <property type="entry name" value="Abhydrolase_3"/>
    <property type="match status" value="1"/>
</dbReference>
<evidence type="ECO:0000256" key="1">
    <source>
        <dbReference type="PROSITE-ProRule" id="PRU10038"/>
    </source>
</evidence>
<dbReference type="SUPFAM" id="SSF53474">
    <property type="entry name" value="alpha/beta-Hydrolases"/>
    <property type="match status" value="1"/>
</dbReference>